<evidence type="ECO:0000313" key="10">
    <source>
        <dbReference type="Proteomes" id="UP000238350"/>
    </source>
</evidence>
<dbReference type="EMBL" id="NDIQ01000011">
    <property type="protein sequence ID" value="PRT54175.1"/>
    <property type="molecule type" value="Genomic_DNA"/>
</dbReference>
<evidence type="ECO:0000256" key="2">
    <source>
        <dbReference type="SAM" id="Phobius"/>
    </source>
</evidence>
<dbReference type="RefSeq" id="XP_024664116.1">
    <property type="nucleotide sequence ID" value="XM_024808348.1"/>
</dbReference>
<dbReference type="InterPro" id="IPR051083">
    <property type="entry name" value="GrpII_Intron_Splice-Mob/Def"/>
</dbReference>
<keyword evidence="2" id="KW-0472">Membrane</keyword>
<dbReference type="Proteomes" id="UP000238350">
    <property type="component" value="Unassembled WGS sequence"/>
</dbReference>
<feature type="region of interest" description="Disordered" evidence="1">
    <location>
        <begin position="71"/>
        <end position="152"/>
    </location>
</feature>
<proteinExistence type="predicted"/>
<dbReference type="PANTHER" id="PTHR34047:SF8">
    <property type="entry name" value="PROTEIN YKFC"/>
    <property type="match status" value="1"/>
</dbReference>
<dbReference type="EMBL" id="NDIQ01000016">
    <property type="protein sequence ID" value="PRT54199.1"/>
    <property type="molecule type" value="Genomic_DNA"/>
</dbReference>
<comment type="caution">
    <text evidence="8">The sequence shown here is derived from an EMBL/GenBank/DDBJ whole genome shotgun (WGS) entry which is preliminary data.</text>
</comment>
<evidence type="ECO:0000313" key="9">
    <source>
        <dbReference type="EMBL" id="PRT54204.1"/>
    </source>
</evidence>
<gene>
    <name evidence="4" type="ORF">B9G98_01790</name>
    <name evidence="5" type="ORF">B9G98_01795</name>
    <name evidence="6" type="ORF">B9G98_01799</name>
    <name evidence="7" type="ORF">B9G98_01819</name>
    <name evidence="8" type="ORF">B9G98_01821</name>
    <name evidence="9" type="ORF">B9G98_01824</name>
</gene>
<evidence type="ECO:0000259" key="3">
    <source>
        <dbReference type="PROSITE" id="PS50878"/>
    </source>
</evidence>
<reference evidence="8 10" key="1">
    <citation type="submission" date="2017-04" db="EMBL/GenBank/DDBJ databases">
        <title>Genome sequencing of [Candida] sorbophila.</title>
        <authorList>
            <person name="Ahn J.O."/>
        </authorList>
    </citation>
    <scope>NUCLEOTIDE SEQUENCE [LARGE SCALE GENOMIC DNA]</scope>
    <source>
        <strain evidence="8 10">DS02</strain>
    </source>
</reference>
<keyword evidence="2" id="KW-1133">Transmembrane helix</keyword>
<evidence type="ECO:0000313" key="4">
    <source>
        <dbReference type="EMBL" id="PRT54170.1"/>
    </source>
</evidence>
<dbReference type="PROSITE" id="PS50878">
    <property type="entry name" value="RT_POL"/>
    <property type="match status" value="1"/>
</dbReference>
<dbReference type="PANTHER" id="PTHR34047">
    <property type="entry name" value="NUCLEAR INTRON MATURASE 1, MITOCHONDRIAL-RELATED"/>
    <property type="match status" value="1"/>
</dbReference>
<dbReference type="EMBL" id="NDIQ01000017">
    <property type="protein sequence ID" value="PRT54201.1"/>
    <property type="molecule type" value="Genomic_DNA"/>
</dbReference>
<dbReference type="EMBL" id="NDIQ01000007">
    <property type="protein sequence ID" value="PRT54170.1"/>
    <property type="molecule type" value="Genomic_DNA"/>
</dbReference>
<dbReference type="InterPro" id="IPR000477">
    <property type="entry name" value="RT_dom"/>
</dbReference>
<dbReference type="InterPro" id="IPR043502">
    <property type="entry name" value="DNA/RNA_pol_sf"/>
</dbReference>
<sequence length="541" mass="62655">MKAQNKCKVNSKNSREKGFIREDFYAYVKKLVYVLVTTTEVVIYEFLDIIWIIAIIKDSCYYGYSQDPSPPKEESLSIEDNNAQEAKEIKPEQSESNLNVKEELSNEPWDVTASGDNNVIAKRARMNRSTDLEKKGRKGSSNEESDNKTKTVRNKKAHTFVLERLGKYYDKSTNTYNGIIKVLRNTEFLQLCYLEIKSKLGNMTKGLDRTTLDSISMKTFENLSKSIMNGSFDFKLARRHMILKKDGSLRLLGISSLIEKIVHKGLQVILDIPHDVIMDSLRNHIKCDKFLIVINKLLKAGYKNLVTGKIMKSNMGTLQGSVVSPMLANIVLDRFDKIVKYSIMLEYTKGKRRKSNPEYDKLISIRYSRTKGLLHTLEARQALLDMRKIPRYQTNDLNFRRSMYIRYADDFVFLLAGLYKEALEIKSKLADILKVECGLELNEKKTLVTHLSKGFEFLGANIKKLKYDNEPIFVSHTKNGKLVKQRRAVRLRLNVLFKKLINRLIDNKFIRRNHLNKIYATLKDSVILLSHDRIVEFFNQK</sequence>
<dbReference type="OrthoDB" id="3594036at2759"/>
<protein>
    <submittedName>
        <fullName evidence="8">COX1/OXI3 intron 1 protein</fullName>
    </submittedName>
</protein>
<dbReference type="AlphaFoldDB" id="A0A2T0FGT3"/>
<accession>A0A2T0FGT3</accession>
<feature type="domain" description="Reverse transcriptase" evidence="3">
    <location>
        <begin position="223"/>
        <end position="462"/>
    </location>
</feature>
<dbReference type="STRING" id="45607.A0A2T0FGT3"/>
<organism evidence="8 10">
    <name type="scientific">Wickerhamiella sorbophila</name>
    <dbReference type="NCBI Taxonomy" id="45607"/>
    <lineage>
        <taxon>Eukaryota</taxon>
        <taxon>Fungi</taxon>
        <taxon>Dikarya</taxon>
        <taxon>Ascomycota</taxon>
        <taxon>Saccharomycotina</taxon>
        <taxon>Dipodascomycetes</taxon>
        <taxon>Dipodascales</taxon>
        <taxon>Trichomonascaceae</taxon>
        <taxon>Wickerhamiella</taxon>
    </lineage>
</organism>
<evidence type="ECO:0000313" key="6">
    <source>
        <dbReference type="EMBL" id="PRT54179.1"/>
    </source>
</evidence>
<dbReference type="CDD" id="cd01651">
    <property type="entry name" value="RT_G2_intron"/>
    <property type="match status" value="1"/>
</dbReference>
<evidence type="ECO:0000256" key="1">
    <source>
        <dbReference type="SAM" id="MobiDB-lite"/>
    </source>
</evidence>
<keyword evidence="2" id="KW-0812">Transmembrane</keyword>
<feature type="transmembrane region" description="Helical" evidence="2">
    <location>
        <begin position="31"/>
        <end position="56"/>
    </location>
</feature>
<dbReference type="EMBL" id="NDIQ01000018">
    <property type="protein sequence ID" value="PRT54204.1"/>
    <property type="molecule type" value="Genomic_DNA"/>
</dbReference>
<dbReference type="GeneID" id="36515539"/>
<evidence type="ECO:0000313" key="5">
    <source>
        <dbReference type="EMBL" id="PRT54175.1"/>
    </source>
</evidence>
<name>A0A2T0FGT3_9ASCO</name>
<evidence type="ECO:0000313" key="8">
    <source>
        <dbReference type="EMBL" id="PRT54201.1"/>
    </source>
</evidence>
<evidence type="ECO:0000313" key="7">
    <source>
        <dbReference type="EMBL" id="PRT54199.1"/>
    </source>
</evidence>
<dbReference type="EMBL" id="NDIQ01000012">
    <property type="protein sequence ID" value="PRT54179.1"/>
    <property type="molecule type" value="Genomic_DNA"/>
</dbReference>
<dbReference type="SUPFAM" id="SSF56672">
    <property type="entry name" value="DNA/RNA polymerases"/>
    <property type="match status" value="1"/>
</dbReference>
<keyword evidence="10" id="KW-1185">Reference proteome</keyword>